<protein>
    <submittedName>
        <fullName evidence="4">NUDIX domain-containing protein</fullName>
    </submittedName>
</protein>
<dbReference type="PANTHER" id="PTHR43046:SF14">
    <property type="entry name" value="MUTT_NUDIX FAMILY PROTEIN"/>
    <property type="match status" value="1"/>
</dbReference>
<evidence type="ECO:0000256" key="1">
    <source>
        <dbReference type="ARBA" id="ARBA00001946"/>
    </source>
</evidence>
<evidence type="ECO:0000313" key="4">
    <source>
        <dbReference type="EMBL" id="MBD9699413.1"/>
    </source>
</evidence>
<dbReference type="PANTHER" id="PTHR43046">
    <property type="entry name" value="GDP-MANNOSE MANNOSYL HYDROLASE"/>
    <property type="match status" value="1"/>
</dbReference>
<dbReference type="Pfam" id="PF00293">
    <property type="entry name" value="NUDIX"/>
    <property type="match status" value="1"/>
</dbReference>
<comment type="caution">
    <text evidence="4">The sequence shown here is derived from an EMBL/GenBank/DDBJ whole genome shotgun (WGS) entry which is preliminary data.</text>
</comment>
<evidence type="ECO:0000259" key="3">
    <source>
        <dbReference type="PROSITE" id="PS51462"/>
    </source>
</evidence>
<evidence type="ECO:0000313" key="5">
    <source>
        <dbReference type="Proteomes" id="UP000642107"/>
    </source>
</evidence>
<dbReference type="RefSeq" id="WP_192279427.1">
    <property type="nucleotide sequence ID" value="NZ_JACZDF010000003.1"/>
</dbReference>
<dbReference type="EMBL" id="JACZDF010000003">
    <property type="protein sequence ID" value="MBD9699413.1"/>
    <property type="molecule type" value="Genomic_DNA"/>
</dbReference>
<comment type="cofactor">
    <cofactor evidence="1">
        <name>Mg(2+)</name>
        <dbReference type="ChEBI" id="CHEBI:18420"/>
    </cofactor>
</comment>
<dbReference type="InterPro" id="IPR000086">
    <property type="entry name" value="NUDIX_hydrolase_dom"/>
</dbReference>
<dbReference type="InterPro" id="IPR015797">
    <property type="entry name" value="NUDIX_hydrolase-like_dom_sf"/>
</dbReference>
<gene>
    <name evidence="4" type="ORF">IGS67_07910</name>
</gene>
<keyword evidence="5" id="KW-1185">Reference proteome</keyword>
<accession>A0ABR9DQM7</accession>
<sequence>MSGRTGYALVPASYVFLRRGDEVLIQHRTGTGYMDGHWAAGAAGHVEPGETAAQAAVREVAEELGVTVDVADLTLLTVLQRTDGSDAPIEQRVEWFWSVETWEGTPRIMEPRKCDGLEWCDLAALPTPVVPHERFVLDGVRTGTLAAASSFGYPS</sequence>
<keyword evidence="2" id="KW-0378">Hydrolase</keyword>
<evidence type="ECO:0000256" key="2">
    <source>
        <dbReference type="ARBA" id="ARBA00022801"/>
    </source>
</evidence>
<dbReference type="CDD" id="cd04683">
    <property type="entry name" value="NUDIX_Hydrolase"/>
    <property type="match status" value="1"/>
</dbReference>
<dbReference type="InterPro" id="IPR020084">
    <property type="entry name" value="NUDIX_hydrolase_CS"/>
</dbReference>
<dbReference type="PROSITE" id="PS51462">
    <property type="entry name" value="NUDIX"/>
    <property type="match status" value="1"/>
</dbReference>
<feature type="domain" description="Nudix hydrolase" evidence="3">
    <location>
        <begin position="8"/>
        <end position="142"/>
    </location>
</feature>
<organism evidence="4 5">
    <name type="scientific">Flavimobilis rhizosphaerae</name>
    <dbReference type="NCBI Taxonomy" id="2775421"/>
    <lineage>
        <taxon>Bacteria</taxon>
        <taxon>Bacillati</taxon>
        <taxon>Actinomycetota</taxon>
        <taxon>Actinomycetes</taxon>
        <taxon>Micrococcales</taxon>
        <taxon>Jonesiaceae</taxon>
        <taxon>Flavimobilis</taxon>
    </lineage>
</organism>
<dbReference type="SUPFAM" id="SSF55811">
    <property type="entry name" value="Nudix"/>
    <property type="match status" value="1"/>
</dbReference>
<dbReference type="PROSITE" id="PS00893">
    <property type="entry name" value="NUDIX_BOX"/>
    <property type="match status" value="1"/>
</dbReference>
<reference evidence="4 5" key="1">
    <citation type="submission" date="2020-09" db="EMBL/GenBank/DDBJ databases">
        <title>Flavimobilis rhizosphaerae sp. nov., isolated from rhizosphere soil of Spartina alterniflora.</title>
        <authorList>
            <person name="Hanqin C."/>
        </authorList>
    </citation>
    <scope>NUCLEOTIDE SEQUENCE [LARGE SCALE GENOMIC DNA]</scope>
    <source>
        <strain evidence="4 5">GY 10621</strain>
    </source>
</reference>
<dbReference type="Gene3D" id="3.90.79.10">
    <property type="entry name" value="Nucleoside Triphosphate Pyrophosphohydrolase"/>
    <property type="match status" value="1"/>
</dbReference>
<dbReference type="Proteomes" id="UP000642107">
    <property type="component" value="Unassembled WGS sequence"/>
</dbReference>
<name>A0ABR9DQM7_9MICO</name>
<proteinExistence type="predicted"/>